<organism evidence="1 2">
    <name type="scientific">Mariprofundus aestuarium</name>
    <dbReference type="NCBI Taxonomy" id="1921086"/>
    <lineage>
        <taxon>Bacteria</taxon>
        <taxon>Pseudomonadati</taxon>
        <taxon>Pseudomonadota</taxon>
        <taxon>Candidatius Mariprofundia</taxon>
        <taxon>Mariprofundales</taxon>
        <taxon>Mariprofundaceae</taxon>
        <taxon>Mariprofundus</taxon>
    </lineage>
</organism>
<dbReference type="EMBL" id="CP018799">
    <property type="protein sequence ID" value="ATX80224.1"/>
    <property type="molecule type" value="Genomic_DNA"/>
</dbReference>
<dbReference type="RefSeq" id="WP_157819301.1">
    <property type="nucleotide sequence ID" value="NZ_CP018799.1"/>
</dbReference>
<dbReference type="Proteomes" id="UP000231701">
    <property type="component" value="Chromosome"/>
</dbReference>
<gene>
    <name evidence="1" type="ORF">Ga0123461_1811</name>
</gene>
<proteinExistence type="predicted"/>
<reference evidence="1 2" key="1">
    <citation type="submission" date="2016-12" db="EMBL/GenBank/DDBJ databases">
        <title>Isolation and genomic insights into novel planktonic Zetaproteobacteria from stratified waters of the Chesapeake Bay.</title>
        <authorList>
            <person name="McAllister S.M."/>
            <person name="Kato S."/>
            <person name="Chan C.S."/>
            <person name="Chiu B.K."/>
            <person name="Field E.K."/>
        </authorList>
    </citation>
    <scope>NUCLEOTIDE SEQUENCE [LARGE SCALE GENOMIC DNA]</scope>
    <source>
        <strain evidence="1 2">CP-5</strain>
    </source>
</reference>
<dbReference type="AlphaFoldDB" id="A0A2K8L5F1"/>
<dbReference type="KEGG" id="maes:Ga0123461_1811"/>
<name>A0A2K8L5F1_MARES</name>
<protein>
    <submittedName>
        <fullName evidence="1">Uncharacterized protein</fullName>
    </submittedName>
</protein>
<evidence type="ECO:0000313" key="1">
    <source>
        <dbReference type="EMBL" id="ATX80224.1"/>
    </source>
</evidence>
<accession>A0A2K8L5F1</accession>
<keyword evidence="2" id="KW-1185">Reference proteome</keyword>
<sequence>MNKEQDYNVSISFNDELLEDICEEELGILHAMLPDLIRDTLIQIELEKE</sequence>
<evidence type="ECO:0000313" key="2">
    <source>
        <dbReference type="Proteomes" id="UP000231701"/>
    </source>
</evidence>